<organism evidence="2 3">
    <name type="scientific">Monilinia fructigena</name>
    <dbReference type="NCBI Taxonomy" id="38457"/>
    <lineage>
        <taxon>Eukaryota</taxon>
        <taxon>Fungi</taxon>
        <taxon>Dikarya</taxon>
        <taxon>Ascomycota</taxon>
        <taxon>Pezizomycotina</taxon>
        <taxon>Leotiomycetes</taxon>
        <taxon>Helotiales</taxon>
        <taxon>Sclerotiniaceae</taxon>
        <taxon>Monilinia</taxon>
    </lineage>
</organism>
<sequence>MLTTMLTSVTSSSSTQLKAHEIQSRLASRSFIDLTQFPLVTLDTDQCRDDEGDEEDDDDDDDDDDDTSDASAVIESDFGEGPVAYRHRDEAQGLGREVMSKAGGVYK</sequence>
<dbReference type="Proteomes" id="UP000249056">
    <property type="component" value="Unassembled WGS sequence"/>
</dbReference>
<comment type="caution">
    <text evidence="2">The sequence shown here is derived from an EMBL/GenBank/DDBJ whole genome shotgun (WGS) entry which is preliminary data.</text>
</comment>
<accession>A0A395J4A2</accession>
<dbReference type="AlphaFoldDB" id="A0A395J4A2"/>
<gene>
    <name evidence="2" type="ORF">DID88_001025</name>
</gene>
<evidence type="ECO:0000313" key="2">
    <source>
        <dbReference type="EMBL" id="RAL65459.1"/>
    </source>
</evidence>
<keyword evidence="3" id="KW-1185">Reference proteome</keyword>
<dbReference type="EMBL" id="QKRW01000010">
    <property type="protein sequence ID" value="RAL65459.1"/>
    <property type="molecule type" value="Genomic_DNA"/>
</dbReference>
<feature type="compositionally biased region" description="Acidic residues" evidence="1">
    <location>
        <begin position="48"/>
        <end position="68"/>
    </location>
</feature>
<evidence type="ECO:0000313" key="3">
    <source>
        <dbReference type="Proteomes" id="UP000249056"/>
    </source>
</evidence>
<reference evidence="2 3" key="1">
    <citation type="submission" date="2018-06" db="EMBL/GenBank/DDBJ databases">
        <title>Genome Sequence of the Brown Rot Fungal Pathogen Monilinia fructigena.</title>
        <authorList>
            <person name="Landi L."/>
            <person name="De Miccolis Angelini R.M."/>
            <person name="Pollastro S."/>
            <person name="Abate D."/>
            <person name="Faretra F."/>
            <person name="Romanazzi G."/>
        </authorList>
    </citation>
    <scope>NUCLEOTIDE SEQUENCE [LARGE SCALE GENOMIC DNA]</scope>
    <source>
        <strain evidence="2 3">Mfrg269</strain>
    </source>
</reference>
<proteinExistence type="predicted"/>
<evidence type="ECO:0000256" key="1">
    <source>
        <dbReference type="SAM" id="MobiDB-lite"/>
    </source>
</evidence>
<protein>
    <submittedName>
        <fullName evidence="2">Uncharacterized protein</fullName>
    </submittedName>
</protein>
<name>A0A395J4A2_9HELO</name>
<feature type="region of interest" description="Disordered" evidence="1">
    <location>
        <begin position="42"/>
        <end position="107"/>
    </location>
</feature>
<feature type="compositionally biased region" description="Low complexity" evidence="1">
    <location>
        <begin position="1"/>
        <end position="15"/>
    </location>
</feature>
<feature type="region of interest" description="Disordered" evidence="1">
    <location>
        <begin position="1"/>
        <end position="20"/>
    </location>
</feature>